<keyword evidence="1" id="KW-0175">Coiled coil</keyword>
<sequence>MTTRSRPGLCAGVALIALVAGPASAAESPDIEARMSAIESRMAALTGELEATRAENASLRSELAETRAKAPPAVVQTAAAPADGFKVGGTTVKIGGFLKTVATFSRWDDGDVAGNSLGRDFYLPQAIPVGGTRESTDSDFSAKQTRLWLNLSTDVSGHTLKGYLETDFQTSPGTQGSERTTNGYNLALRRAWVQFDNLLVGQDWSTFQYVGALPESTDFVGPTEGTVFVRQPLVRYTAKLTPALALSVSAENAESATISSTSPTLVENDDDRMPDFVARLAYTAPFGELSLAGLFRQLSVDNGAISDKTGAWGVSAAGKIVFGPGKRHDIRFMATYGDGIGRYVGLNFAPDAVYDGLPGGTLETVKTFAALAALKLGWTPTLRSTFMAGYQNASYPSPAPLTANDKAWSLAANLFWSPVKALDLGVEYRHGERELLNGLAGQLSRLEFAAKYNF</sequence>
<reference evidence="4" key="1">
    <citation type="journal article" date="2019" name="Int. J. Syst. Evol. Microbiol.">
        <title>The Global Catalogue of Microorganisms (GCM) 10K type strain sequencing project: providing services to taxonomists for standard genome sequencing and annotation.</title>
        <authorList>
            <consortium name="The Broad Institute Genomics Platform"/>
            <consortium name="The Broad Institute Genome Sequencing Center for Infectious Disease"/>
            <person name="Wu L."/>
            <person name="Ma J."/>
        </authorList>
    </citation>
    <scope>NUCLEOTIDE SEQUENCE [LARGE SCALE GENOMIC DNA]</scope>
    <source>
        <strain evidence="4">CCUG 52537</strain>
    </source>
</reference>
<comment type="caution">
    <text evidence="3">The sequence shown here is derived from an EMBL/GenBank/DDBJ whole genome shotgun (WGS) entry which is preliminary data.</text>
</comment>
<dbReference type="RefSeq" id="WP_381489691.1">
    <property type="nucleotide sequence ID" value="NZ_JBHTIK010000005.1"/>
</dbReference>
<evidence type="ECO:0000256" key="2">
    <source>
        <dbReference type="SAM" id="SignalP"/>
    </source>
</evidence>
<evidence type="ECO:0000313" key="3">
    <source>
        <dbReference type="EMBL" id="MFD0848622.1"/>
    </source>
</evidence>
<evidence type="ECO:0000256" key="1">
    <source>
        <dbReference type="SAM" id="Coils"/>
    </source>
</evidence>
<name>A0ABW3C3C7_SPHXN</name>
<gene>
    <name evidence="3" type="ORF">ACFQ00_09840</name>
</gene>
<evidence type="ECO:0000313" key="4">
    <source>
        <dbReference type="Proteomes" id="UP001597124"/>
    </source>
</evidence>
<proteinExistence type="predicted"/>
<organism evidence="3 4">
    <name type="scientific">Sphingosinicella xenopeptidilytica</name>
    <dbReference type="NCBI Taxonomy" id="364098"/>
    <lineage>
        <taxon>Bacteria</taxon>
        <taxon>Pseudomonadati</taxon>
        <taxon>Pseudomonadota</taxon>
        <taxon>Alphaproteobacteria</taxon>
        <taxon>Sphingomonadales</taxon>
        <taxon>Sphingosinicellaceae</taxon>
        <taxon>Sphingosinicella</taxon>
    </lineage>
</organism>
<protein>
    <submittedName>
        <fullName evidence="3">DcaP family trimeric outer membrane transporter</fullName>
    </submittedName>
</protein>
<feature type="chain" id="PRO_5046086560" evidence="2">
    <location>
        <begin position="26"/>
        <end position="454"/>
    </location>
</feature>
<dbReference type="InterPro" id="IPR045748">
    <property type="entry name" value="DcaP"/>
</dbReference>
<keyword evidence="4" id="KW-1185">Reference proteome</keyword>
<feature type="coiled-coil region" evidence="1">
    <location>
        <begin position="35"/>
        <end position="69"/>
    </location>
</feature>
<dbReference type="Proteomes" id="UP001597124">
    <property type="component" value="Unassembled WGS sequence"/>
</dbReference>
<dbReference type="Pfam" id="PF19577">
    <property type="entry name" value="DcaP"/>
    <property type="match status" value="1"/>
</dbReference>
<dbReference type="SUPFAM" id="SSF56935">
    <property type="entry name" value="Porins"/>
    <property type="match status" value="1"/>
</dbReference>
<accession>A0ABW3C3C7</accession>
<feature type="signal peptide" evidence="2">
    <location>
        <begin position="1"/>
        <end position="25"/>
    </location>
</feature>
<dbReference type="EMBL" id="JBHTIK010000005">
    <property type="protein sequence ID" value="MFD0848622.1"/>
    <property type="molecule type" value="Genomic_DNA"/>
</dbReference>
<keyword evidence="2" id="KW-0732">Signal</keyword>